<evidence type="ECO:0000256" key="1">
    <source>
        <dbReference type="SAM" id="Phobius"/>
    </source>
</evidence>
<gene>
    <name evidence="2" type="ORF">CKALI_08685</name>
</gene>
<evidence type="ECO:0000313" key="2">
    <source>
        <dbReference type="EMBL" id="QGU02596.1"/>
    </source>
</evidence>
<keyword evidence="1" id="KW-0812">Transmembrane</keyword>
<name>A0A6B8VV50_9CORY</name>
<dbReference type="AlphaFoldDB" id="A0A6B8VV50"/>
<feature type="transmembrane region" description="Helical" evidence="1">
    <location>
        <begin position="55"/>
        <end position="75"/>
    </location>
</feature>
<dbReference type="EMBL" id="CP046452">
    <property type="protein sequence ID" value="QGU02596.1"/>
    <property type="molecule type" value="Genomic_DNA"/>
</dbReference>
<proteinExistence type="predicted"/>
<keyword evidence="1" id="KW-1133">Transmembrane helix</keyword>
<evidence type="ECO:0000313" key="3">
    <source>
        <dbReference type="Proteomes" id="UP000427071"/>
    </source>
</evidence>
<organism evidence="2 3">
    <name type="scientific">Corynebacterium kalinowskii</name>
    <dbReference type="NCBI Taxonomy" id="2675216"/>
    <lineage>
        <taxon>Bacteria</taxon>
        <taxon>Bacillati</taxon>
        <taxon>Actinomycetota</taxon>
        <taxon>Actinomycetes</taxon>
        <taxon>Mycobacteriales</taxon>
        <taxon>Corynebacteriaceae</taxon>
        <taxon>Corynebacterium</taxon>
    </lineage>
</organism>
<accession>A0A6B8VV50</accession>
<protein>
    <submittedName>
        <fullName evidence="2">Uncharacterized protein</fullName>
    </submittedName>
</protein>
<dbReference type="KEGG" id="ckw:CKALI_08685"/>
<feature type="transmembrane region" description="Helical" evidence="1">
    <location>
        <begin position="134"/>
        <end position="155"/>
    </location>
</feature>
<dbReference type="Proteomes" id="UP000427071">
    <property type="component" value="Chromosome"/>
</dbReference>
<keyword evidence="1" id="KW-0472">Membrane</keyword>
<reference evidence="3" key="1">
    <citation type="submission" date="2019-11" db="EMBL/GenBank/DDBJ databases">
        <title>Complete genome sequence of Corynebacterium kalinowskii 1959, a novel Corynebacterium species isolated from soil of a small paddock in Vilsendorf, Germany.</title>
        <authorList>
            <person name="Schaffert L."/>
            <person name="Ruwe M."/>
            <person name="Milse J."/>
            <person name="Hanuschka K."/>
            <person name="Ortseifen V."/>
            <person name="Droste J."/>
            <person name="Brandt D."/>
            <person name="Schlueter L."/>
            <person name="Kutter Y."/>
            <person name="Vinke S."/>
            <person name="Viehoefer P."/>
            <person name="Jacob L."/>
            <person name="Luebke N.-C."/>
            <person name="Schulte-Berndt E."/>
            <person name="Hain C."/>
            <person name="Linder M."/>
            <person name="Schmidt P."/>
            <person name="Wollenschlaeger L."/>
            <person name="Luttermann T."/>
            <person name="Thieme E."/>
            <person name="Hassa J."/>
            <person name="Haak M."/>
            <person name="Wittchen M."/>
            <person name="Mentz A."/>
            <person name="Persicke M."/>
            <person name="Busche T."/>
            <person name="Ruckert C."/>
        </authorList>
    </citation>
    <scope>NUCLEOTIDE SEQUENCE [LARGE SCALE GENOMIC DNA]</scope>
    <source>
        <strain evidence="3">1959</strain>
    </source>
</reference>
<keyword evidence="3" id="KW-1185">Reference proteome</keyword>
<dbReference type="RefSeq" id="WP_156192954.1">
    <property type="nucleotide sequence ID" value="NZ_CP046452.1"/>
</dbReference>
<feature type="transmembrane region" description="Helical" evidence="1">
    <location>
        <begin position="29"/>
        <end position="49"/>
    </location>
</feature>
<feature type="transmembrane region" description="Helical" evidence="1">
    <location>
        <begin position="104"/>
        <end position="122"/>
    </location>
</feature>
<sequence length="161" mass="18013">MKLESYRKQQELTANMLPRLRPQRARRKLVVLHLVVTGIAAASAFLVLVAPAFSLVFAALMLVLASTWTMIRITIDSEDQAPVSALDEYQFERLERHRSFSAKLLSFSGSAFAFYLIARTLFGTGMPHAETLIVGWLLLLATLIFGSYPALALAWEKPDEE</sequence>